<evidence type="ECO:0000313" key="2">
    <source>
        <dbReference type="EMBL" id="EFD04151.1"/>
    </source>
</evidence>
<dbReference type="Proteomes" id="UP000004206">
    <property type="component" value="Unassembled WGS sequence"/>
</dbReference>
<dbReference type="EMBL" id="ADJN01000073">
    <property type="protein sequence ID" value="EFD04151.1"/>
    <property type="molecule type" value="Genomic_DNA"/>
</dbReference>
<sequence>MYKSILQFCQKGAKNLENSSANFFTNPKDIAGFVESVSNEVIKLGCSFIGEVFSELDQGIRDSQIRKKNWEIVRRDRRTMICSLGEFSFDKTLYKHKKTGERKYLLDSYLELDSYSRITEDAQAKILSEAAQTSYRKAGDAVSITDNVSKGTVKNMIHNIKFPPPIYQEELKKVEYLYIEADEDHVPLQFINQKGDIEVGSNGYKLNNVQMKLVYVHEGIEKVAPESKRHRLINPHYFSGIYEGRENARLWDEVYEYIEKTYDLSCIKKIYLNADGGQWIKSGKNRISGMISVLDEYHINKYLTSMTSHLLDGKAYGRELLRDAIRNGNKSDFKEVVEIIKDYAQVESDLKRIDNSALYILSNWSATKLRLRHPNGVIGSSTEGHVSHVLASRMSSRPMGWSKNGADKMARLRAYCWNGGDILRLIRYQSELKEERMAAGDEVYSSSSMFLMEKEIHKNGKYYDKIQVSPSMQVRKILSIREKLNIL</sequence>
<evidence type="ECO:0008006" key="4">
    <source>
        <dbReference type="Google" id="ProtNLM"/>
    </source>
</evidence>
<dbReference type="OrthoDB" id="2162583at2"/>
<comment type="similarity">
    <text evidence="1">Belongs to the UPF0236 family.</text>
</comment>
<evidence type="ECO:0000313" key="3">
    <source>
        <dbReference type="Proteomes" id="UP000004206"/>
    </source>
</evidence>
<accession>D3MUP1</accession>
<comment type="caution">
    <text evidence="2">The sequence shown here is derived from an EMBL/GenBank/DDBJ whole genome shotgun (WGS) entry which is preliminary data.</text>
</comment>
<proteinExistence type="inferred from homology"/>
<dbReference type="eggNOG" id="COG3464">
    <property type="taxonomic scope" value="Bacteria"/>
</dbReference>
<dbReference type="InterPro" id="IPR009620">
    <property type="entry name" value="UPF0236"/>
</dbReference>
<protein>
    <recommendedName>
        <fullName evidence="4">ISLre2 family transposase</fullName>
    </recommendedName>
</protein>
<dbReference type="Pfam" id="PF06782">
    <property type="entry name" value="UPF0236"/>
    <property type="match status" value="1"/>
</dbReference>
<gene>
    <name evidence="2" type="ORF">HMPREF0631_0056</name>
</gene>
<dbReference type="NCBIfam" id="NF033529">
    <property type="entry name" value="transpos_ISLre2"/>
    <property type="match status" value="1"/>
</dbReference>
<dbReference type="AlphaFoldDB" id="D3MUP1"/>
<organism evidence="2 3">
    <name type="scientific">Peptostreptococcus anaerobius 653-L</name>
    <dbReference type="NCBI Taxonomy" id="596329"/>
    <lineage>
        <taxon>Bacteria</taxon>
        <taxon>Bacillati</taxon>
        <taxon>Bacillota</taxon>
        <taxon>Clostridia</taxon>
        <taxon>Peptostreptococcales</taxon>
        <taxon>Peptostreptococcaceae</taxon>
        <taxon>Peptostreptococcus</taxon>
    </lineage>
</organism>
<evidence type="ECO:0000256" key="1">
    <source>
        <dbReference type="ARBA" id="ARBA00006539"/>
    </source>
</evidence>
<keyword evidence="3" id="KW-1185">Reference proteome</keyword>
<reference evidence="2 3" key="1">
    <citation type="submission" date="2010-01" db="EMBL/GenBank/DDBJ databases">
        <authorList>
            <person name="Dodson R."/>
            <person name="Madupu R."/>
            <person name="Durkin A.S."/>
            <person name="Torralba M."/>
            <person name="Methe B."/>
            <person name="Sutton G.G."/>
            <person name="Strausberg R.L."/>
            <person name="Nelson K.E."/>
        </authorList>
    </citation>
    <scope>NUCLEOTIDE SEQUENCE [LARGE SCALE GENOMIC DNA]</scope>
    <source>
        <strain evidence="2 3">653-L</strain>
    </source>
</reference>
<name>D3MUP1_9FIRM</name>